<comment type="caution">
    <text evidence="1">The sequence shown here is derived from an EMBL/GenBank/DDBJ whole genome shotgun (WGS) entry which is preliminary data.</text>
</comment>
<accession>A0ACB7ZPT3</accession>
<organism evidence="1 2">
    <name type="scientific">Hygrophoropsis aurantiaca</name>
    <dbReference type="NCBI Taxonomy" id="72124"/>
    <lineage>
        <taxon>Eukaryota</taxon>
        <taxon>Fungi</taxon>
        <taxon>Dikarya</taxon>
        <taxon>Basidiomycota</taxon>
        <taxon>Agaricomycotina</taxon>
        <taxon>Agaricomycetes</taxon>
        <taxon>Agaricomycetidae</taxon>
        <taxon>Boletales</taxon>
        <taxon>Coniophorineae</taxon>
        <taxon>Hygrophoropsidaceae</taxon>
        <taxon>Hygrophoropsis</taxon>
    </lineage>
</organism>
<name>A0ACB7ZPT3_9AGAM</name>
<reference evidence="1" key="1">
    <citation type="journal article" date="2021" name="New Phytol.">
        <title>Evolutionary innovations through gain and loss of genes in the ectomycorrhizal Boletales.</title>
        <authorList>
            <person name="Wu G."/>
            <person name="Miyauchi S."/>
            <person name="Morin E."/>
            <person name="Kuo A."/>
            <person name="Drula E."/>
            <person name="Varga T."/>
            <person name="Kohler A."/>
            <person name="Feng B."/>
            <person name="Cao Y."/>
            <person name="Lipzen A."/>
            <person name="Daum C."/>
            <person name="Hundley H."/>
            <person name="Pangilinan J."/>
            <person name="Johnson J."/>
            <person name="Barry K."/>
            <person name="LaButti K."/>
            <person name="Ng V."/>
            <person name="Ahrendt S."/>
            <person name="Min B."/>
            <person name="Choi I.G."/>
            <person name="Park H."/>
            <person name="Plett J.M."/>
            <person name="Magnuson J."/>
            <person name="Spatafora J.W."/>
            <person name="Nagy L.G."/>
            <person name="Henrissat B."/>
            <person name="Grigoriev I.V."/>
            <person name="Yang Z.L."/>
            <person name="Xu J."/>
            <person name="Martin F.M."/>
        </authorList>
    </citation>
    <scope>NUCLEOTIDE SEQUENCE</scope>
    <source>
        <strain evidence="1">ATCC 28755</strain>
    </source>
</reference>
<keyword evidence="2" id="KW-1185">Reference proteome</keyword>
<sequence length="505" mass="56013">MEKCKEYWDAHSVTTVFRISKLHHSITGRDDEDPHFTDECGLGWSFAFVTGGDSSSKGSILFNFDNCETDLPYEVKSTVRLLEDVDICIDVKSKSLSLSYPDNHPPSPLEPAALRTPEASTDWLTLGQPTFSETELPGNLIDLMSYPFISITIDLGTDVDVDGKMKSKALKPAIQAVLQRGLFTGICFDIKFLASSNPASSCSIEPIYAYRAVLDIMQPGLLRLCSDSSVQVNENSASPPTADDILKRREWDSEISFDDYEIDSDFDETEIEDREKDPNGTVIEESSPTHSTTRTIRVNGVASKTLKALVYHCYTGEIFFSSLKSSLGEKGQPLRPDRVYCSPKSMYRLADKIGSEELKRLSIQSLRSSLSKNSITHEVFSHFTSRYPEILEIELDFLMLHLDDSEVFQTLSDKLADVASGGVPHSHQILVDIMRRLEALTRSKGSPSSPEAKITHEPAKPAQEPAKPVQDLRPEQSERSDSDSSAPRPKVSKGGLGGGKKKTRY</sequence>
<protein>
    <submittedName>
        <fullName evidence="1">Uncharacterized protein</fullName>
    </submittedName>
</protein>
<dbReference type="EMBL" id="MU269229">
    <property type="protein sequence ID" value="KAH7903090.1"/>
    <property type="molecule type" value="Genomic_DNA"/>
</dbReference>
<evidence type="ECO:0000313" key="1">
    <source>
        <dbReference type="EMBL" id="KAH7903090.1"/>
    </source>
</evidence>
<dbReference type="Proteomes" id="UP000790377">
    <property type="component" value="Unassembled WGS sequence"/>
</dbReference>
<proteinExistence type="predicted"/>
<gene>
    <name evidence="1" type="ORF">BJ138DRAFT_1168577</name>
</gene>
<evidence type="ECO:0000313" key="2">
    <source>
        <dbReference type="Proteomes" id="UP000790377"/>
    </source>
</evidence>